<name>A0ACD5WEV3_AVESA</name>
<dbReference type="EnsemblPlants" id="AVESA.00010b.r2.4AG0613410.1">
    <property type="protein sequence ID" value="AVESA.00010b.r2.4AG0613410.1.CDS.1"/>
    <property type="gene ID" value="AVESA.00010b.r2.4AG0613410"/>
</dbReference>
<dbReference type="Proteomes" id="UP001732700">
    <property type="component" value="Chromosome 4A"/>
</dbReference>
<evidence type="ECO:0000313" key="1">
    <source>
        <dbReference type="EnsemblPlants" id="AVESA.00010b.r2.4AG0613410.1.CDS.1"/>
    </source>
</evidence>
<protein>
    <submittedName>
        <fullName evidence="1">Uncharacterized protein</fullName>
    </submittedName>
</protein>
<accession>A0ACD5WEV3</accession>
<keyword evidence="2" id="KW-1185">Reference proteome</keyword>
<reference evidence="1" key="2">
    <citation type="submission" date="2025-09" db="UniProtKB">
        <authorList>
            <consortium name="EnsemblPlants"/>
        </authorList>
    </citation>
    <scope>IDENTIFICATION</scope>
</reference>
<organism evidence="1 2">
    <name type="scientific">Avena sativa</name>
    <name type="common">Oat</name>
    <dbReference type="NCBI Taxonomy" id="4498"/>
    <lineage>
        <taxon>Eukaryota</taxon>
        <taxon>Viridiplantae</taxon>
        <taxon>Streptophyta</taxon>
        <taxon>Embryophyta</taxon>
        <taxon>Tracheophyta</taxon>
        <taxon>Spermatophyta</taxon>
        <taxon>Magnoliopsida</taxon>
        <taxon>Liliopsida</taxon>
        <taxon>Poales</taxon>
        <taxon>Poaceae</taxon>
        <taxon>BOP clade</taxon>
        <taxon>Pooideae</taxon>
        <taxon>Poodae</taxon>
        <taxon>Poeae</taxon>
        <taxon>Poeae Chloroplast Group 1 (Aveneae type)</taxon>
        <taxon>Aveninae</taxon>
        <taxon>Avena</taxon>
    </lineage>
</organism>
<evidence type="ECO:0000313" key="2">
    <source>
        <dbReference type="Proteomes" id="UP001732700"/>
    </source>
</evidence>
<proteinExistence type="predicted"/>
<sequence>MEAAAGAGGMEVVVFPWLAFGHMIPFLELSKRLAARGHAVTFVSTPRNLARLPPVPPHLSARLRFVSLPLPRVDGLPEGAESTADVPAEKIELVKKAMDGLAAPLTTFLADEAAVGRRPDWIIHDFCHHWLPPIADEHNVPCAAFLILQAAFVAFVGPRWANNMHPRAATEDFNVTPGWIPSPLTIAYRRHNEAESLASLFRTNASGVSDMDRAWGMFERCRLTIYRSCDEVDPGMFALLSDLLRRPAVPAGVLLPPAVADDGNRGKDELLRWLDEQPPKSVIYVALGSEAPLTRKSLHELALGLDLAGVRFLWALRTPAGLFDAGANDCSVLPDGFEERTRGRGMVQTGWVPQVKALAHPATGAFLTHCGWGSTVESFCFGLPLVMLPFTLDQPLVAQAMEEKGIGVEVARDDIDSSFDRDCVAAAVRRVMVDEEGKVLASNARKLQEVLADQVAQERYIDGLVEHLRRHRDDGCQ</sequence>
<reference evidence="1" key="1">
    <citation type="submission" date="2021-05" db="EMBL/GenBank/DDBJ databases">
        <authorList>
            <person name="Scholz U."/>
            <person name="Mascher M."/>
            <person name="Fiebig A."/>
        </authorList>
    </citation>
    <scope>NUCLEOTIDE SEQUENCE [LARGE SCALE GENOMIC DNA]</scope>
</reference>